<evidence type="ECO:0000313" key="2">
    <source>
        <dbReference type="Proteomes" id="UP000308600"/>
    </source>
</evidence>
<evidence type="ECO:0000313" key="1">
    <source>
        <dbReference type="EMBL" id="TFK65175.1"/>
    </source>
</evidence>
<dbReference type="Proteomes" id="UP000308600">
    <property type="component" value="Unassembled WGS sequence"/>
</dbReference>
<sequence length="727" mass="79081">MHHNVSRKPQVRNRTSKSLYTPIFYAPSSSLAAASDGEPPTQTSAYLRELGKLHVAIAGMTEVPPSPSSSPGPLSGDDDPHDVAGDVRDAERNSRVEKLKKRVQEAYEAADGEPANGKWTLVAQLLKLPLARGRYKYFTARADGRRPPTPERGWLNTSNEDQWMAWETKRLVEHRLYSRVDGWRNEIGDGLGLDVDDEEPVSPGESKTIAFKRRSGGYSGSRHASEDVGKGKAKASPPVNAKPKPPARQSAAHDRKDPSPLGFAVVKKSSVNIATKPKSNAPNSTPKPIPEKATSPPRRPSPFTGGNPQPRSSLPSRAVEPKLPKTIAQVPEMSFFPPSFPEHLATSTPLGKADASRRKPSPIPAVPHSSPITTLPPTSQPQHQLEMRLRSAAAHPQPHPQPQPQQLQGPPKKRKSAKRPYSSSSPQPRVAKRARLTPPPEPIAAFHSTGPLPLPLTTPSVSDELYAGRGVQAPITPQTHEEVPVIAAELIPSLKIGPPSRKKIKLSMKRMPGGTAALPNPVQPLAKPPSVAKPPAITSHAKPPSITIPLIPSPISDRHQMDFIPGEYDLDLHPLHFPHDDLHLPVDIPNAFPPSPPAKSLSSLAQDDSDDESPYIHSFLDDRDPNLTRDGFNPPFASTQVTVGAGSADQQYFFNGNEDNGYGSQNHARPLIPASSGMWMPYNSQFDVDKQVDKVSKFMEEDVDIEGWLRDSKSPSPVVDEIEEDDV</sequence>
<keyword evidence="2" id="KW-1185">Reference proteome</keyword>
<gene>
    <name evidence="1" type="ORF">BDN72DRAFT_962726</name>
</gene>
<name>A0ACD3AHM5_9AGAR</name>
<protein>
    <submittedName>
        <fullName evidence="1">Uncharacterized protein</fullName>
    </submittedName>
</protein>
<dbReference type="EMBL" id="ML208446">
    <property type="protein sequence ID" value="TFK65175.1"/>
    <property type="molecule type" value="Genomic_DNA"/>
</dbReference>
<accession>A0ACD3AHM5</accession>
<organism evidence="1 2">
    <name type="scientific">Pluteus cervinus</name>
    <dbReference type="NCBI Taxonomy" id="181527"/>
    <lineage>
        <taxon>Eukaryota</taxon>
        <taxon>Fungi</taxon>
        <taxon>Dikarya</taxon>
        <taxon>Basidiomycota</taxon>
        <taxon>Agaricomycotina</taxon>
        <taxon>Agaricomycetes</taxon>
        <taxon>Agaricomycetidae</taxon>
        <taxon>Agaricales</taxon>
        <taxon>Pluteineae</taxon>
        <taxon>Pluteaceae</taxon>
        <taxon>Pluteus</taxon>
    </lineage>
</organism>
<proteinExistence type="predicted"/>
<reference evidence="1 2" key="1">
    <citation type="journal article" date="2019" name="Nat. Ecol. Evol.">
        <title>Megaphylogeny resolves global patterns of mushroom evolution.</title>
        <authorList>
            <person name="Varga T."/>
            <person name="Krizsan K."/>
            <person name="Foldi C."/>
            <person name="Dima B."/>
            <person name="Sanchez-Garcia M."/>
            <person name="Sanchez-Ramirez S."/>
            <person name="Szollosi G.J."/>
            <person name="Szarkandi J.G."/>
            <person name="Papp V."/>
            <person name="Albert L."/>
            <person name="Andreopoulos W."/>
            <person name="Angelini C."/>
            <person name="Antonin V."/>
            <person name="Barry K.W."/>
            <person name="Bougher N.L."/>
            <person name="Buchanan P."/>
            <person name="Buyck B."/>
            <person name="Bense V."/>
            <person name="Catcheside P."/>
            <person name="Chovatia M."/>
            <person name="Cooper J."/>
            <person name="Damon W."/>
            <person name="Desjardin D."/>
            <person name="Finy P."/>
            <person name="Geml J."/>
            <person name="Haridas S."/>
            <person name="Hughes K."/>
            <person name="Justo A."/>
            <person name="Karasinski D."/>
            <person name="Kautmanova I."/>
            <person name="Kiss B."/>
            <person name="Kocsube S."/>
            <person name="Kotiranta H."/>
            <person name="LaButti K.M."/>
            <person name="Lechner B.E."/>
            <person name="Liimatainen K."/>
            <person name="Lipzen A."/>
            <person name="Lukacs Z."/>
            <person name="Mihaltcheva S."/>
            <person name="Morgado L.N."/>
            <person name="Niskanen T."/>
            <person name="Noordeloos M.E."/>
            <person name="Ohm R.A."/>
            <person name="Ortiz-Santana B."/>
            <person name="Ovrebo C."/>
            <person name="Racz N."/>
            <person name="Riley R."/>
            <person name="Savchenko A."/>
            <person name="Shiryaev A."/>
            <person name="Soop K."/>
            <person name="Spirin V."/>
            <person name="Szebenyi C."/>
            <person name="Tomsovsky M."/>
            <person name="Tulloss R.E."/>
            <person name="Uehling J."/>
            <person name="Grigoriev I.V."/>
            <person name="Vagvolgyi C."/>
            <person name="Papp T."/>
            <person name="Martin F.M."/>
            <person name="Miettinen O."/>
            <person name="Hibbett D.S."/>
            <person name="Nagy L.G."/>
        </authorList>
    </citation>
    <scope>NUCLEOTIDE SEQUENCE [LARGE SCALE GENOMIC DNA]</scope>
    <source>
        <strain evidence="1 2">NL-1719</strain>
    </source>
</reference>